<organism evidence="2 3">
    <name type="scientific">Cryptosporidium muris (strain RN66)</name>
    <dbReference type="NCBI Taxonomy" id="441375"/>
    <lineage>
        <taxon>Eukaryota</taxon>
        <taxon>Sar</taxon>
        <taxon>Alveolata</taxon>
        <taxon>Apicomplexa</taxon>
        <taxon>Conoidasida</taxon>
        <taxon>Coccidia</taxon>
        <taxon>Eucoccidiorida</taxon>
        <taxon>Eimeriorina</taxon>
        <taxon>Cryptosporidiidae</taxon>
        <taxon>Cryptosporidium</taxon>
    </lineage>
</organism>
<feature type="transmembrane region" description="Helical" evidence="1">
    <location>
        <begin position="219"/>
        <end position="238"/>
    </location>
</feature>
<evidence type="ECO:0000313" key="2">
    <source>
        <dbReference type="EMBL" id="EEA06353.1"/>
    </source>
</evidence>
<feature type="transmembrane region" description="Helical" evidence="1">
    <location>
        <begin position="114"/>
        <end position="137"/>
    </location>
</feature>
<keyword evidence="1" id="KW-1133">Transmembrane helix</keyword>
<sequence length="289" mass="31647">MWLSTRVENVDTGITTKQGPSIPIESLFYAFLRLGIFFEIMCFTGLTLISYVSTGSLMLNYHSFPENMLQGSIPSYVSLCFFLGLIGAGKLMVFQILLADDTCFARGYVTGSKIIKVASLLDLVGKMICFVFTLQLGGTSENAIEFNTAVAQGGVEINFLTFGQVLSGIAFISYGFGFLLLELFQDEGVGNVYGYINFFSFVSAGIAILIYAISFKTSGANFVALVALMGAFIWASFFEPAVNEFSPSLGETELTNDVETQVEKFTRTSHYYNVDEQPGYTPQGSGYMQ</sequence>
<dbReference type="RefSeq" id="XP_002140702.1">
    <property type="nucleotide sequence ID" value="XM_002140666.1"/>
</dbReference>
<evidence type="ECO:0000313" key="3">
    <source>
        <dbReference type="Proteomes" id="UP000001460"/>
    </source>
</evidence>
<dbReference type="InterPro" id="IPR021691">
    <property type="entry name" value="DUF3273"/>
</dbReference>
<feature type="transmembrane region" description="Helical" evidence="1">
    <location>
        <begin position="192"/>
        <end position="213"/>
    </location>
</feature>
<dbReference type="EMBL" id="DS989729">
    <property type="protein sequence ID" value="EEA06353.1"/>
    <property type="molecule type" value="Genomic_DNA"/>
</dbReference>
<dbReference type="Proteomes" id="UP000001460">
    <property type="component" value="Unassembled WGS sequence"/>
</dbReference>
<keyword evidence="3" id="KW-1185">Reference proteome</keyword>
<evidence type="ECO:0000256" key="1">
    <source>
        <dbReference type="SAM" id="Phobius"/>
    </source>
</evidence>
<dbReference type="OrthoDB" id="396938at2759"/>
<dbReference type="Pfam" id="PF11677">
    <property type="entry name" value="DUF3273"/>
    <property type="match status" value="1"/>
</dbReference>
<proteinExistence type="predicted"/>
<dbReference type="AlphaFoldDB" id="B6ADR2"/>
<gene>
    <name evidence="2" type="ORF">CMU_008440</name>
</gene>
<keyword evidence="1" id="KW-0812">Transmembrane</keyword>
<feature type="transmembrane region" description="Helical" evidence="1">
    <location>
        <begin position="73"/>
        <end position="93"/>
    </location>
</feature>
<keyword evidence="1" id="KW-0472">Membrane</keyword>
<dbReference type="eggNOG" id="ENOG502S1DB">
    <property type="taxonomic scope" value="Eukaryota"/>
</dbReference>
<dbReference type="VEuPathDB" id="CryptoDB:CMU_008440"/>
<dbReference type="OMA" id="DDACWAR"/>
<reference evidence="2" key="1">
    <citation type="submission" date="2008-06" db="EMBL/GenBank/DDBJ databases">
        <authorList>
            <person name="Lorenzi H."/>
            <person name="Inman J."/>
            <person name="Miller J."/>
            <person name="Schobel S."/>
            <person name="Amedeo P."/>
            <person name="Caler E.V."/>
            <person name="da Silva J."/>
        </authorList>
    </citation>
    <scope>NUCLEOTIDE SEQUENCE [LARGE SCALE GENOMIC DNA]</scope>
    <source>
        <strain evidence="2">RN66</strain>
    </source>
</reference>
<accession>B6ADR2</accession>
<feature type="transmembrane region" description="Helical" evidence="1">
    <location>
        <begin position="27"/>
        <end position="53"/>
    </location>
</feature>
<protein>
    <submittedName>
        <fullName evidence="2">Uncharacterized protein</fullName>
    </submittedName>
</protein>
<dbReference type="GeneID" id="6995811"/>
<name>B6ADR2_CRYMR</name>
<feature type="transmembrane region" description="Helical" evidence="1">
    <location>
        <begin position="157"/>
        <end position="180"/>
    </location>
</feature>